<dbReference type="Proteomes" id="UP000199227">
    <property type="component" value="Unassembled WGS sequence"/>
</dbReference>
<evidence type="ECO:0000313" key="2">
    <source>
        <dbReference type="Proteomes" id="UP000199227"/>
    </source>
</evidence>
<accession>A0A1I5U8P1</accession>
<keyword evidence="2" id="KW-1185">Reference proteome</keyword>
<name>A0A1I5U8P1_9BACT</name>
<sequence length="95" mass="11154">MYYRRTVDELFELELDLPKVQRVYSDDAFAYDTMYAEKSIQGKGAMTNKIENLNSQLRDKISYLVRKTKAHAKSAEWLDYRLAIFFNAKNLGLYG</sequence>
<gene>
    <name evidence="1" type="ORF">SAMN05216234_15616</name>
</gene>
<evidence type="ECO:0000313" key="1">
    <source>
        <dbReference type="EMBL" id="SFP91588.1"/>
    </source>
</evidence>
<proteinExistence type="predicted"/>
<protein>
    <submittedName>
        <fullName evidence="1">IS1 transposase</fullName>
    </submittedName>
</protein>
<dbReference type="EMBL" id="FOXB01000056">
    <property type="protein sequence ID" value="SFP91588.1"/>
    <property type="molecule type" value="Genomic_DNA"/>
</dbReference>
<reference evidence="1 2" key="1">
    <citation type="submission" date="2016-10" db="EMBL/GenBank/DDBJ databases">
        <authorList>
            <person name="de Groot N.N."/>
        </authorList>
    </citation>
    <scope>NUCLEOTIDE SEQUENCE [LARGE SCALE GENOMIC DNA]</scope>
    <source>
        <strain evidence="1 2">EP1-55-1</strain>
    </source>
</reference>
<organism evidence="1 2">
    <name type="scientific">Hydrogenimonas thermophila</name>
    <dbReference type="NCBI Taxonomy" id="223786"/>
    <lineage>
        <taxon>Bacteria</taxon>
        <taxon>Pseudomonadati</taxon>
        <taxon>Campylobacterota</taxon>
        <taxon>Epsilonproteobacteria</taxon>
        <taxon>Campylobacterales</taxon>
        <taxon>Hydrogenimonadaceae</taxon>
        <taxon>Hydrogenimonas</taxon>
    </lineage>
</organism>
<dbReference type="RefSeq" id="WP_092914101.1">
    <property type="nucleotide sequence ID" value="NZ_FOXB01000056.1"/>
</dbReference>
<dbReference type="AlphaFoldDB" id="A0A1I5U8P1"/>